<dbReference type="InterPro" id="IPR036866">
    <property type="entry name" value="RibonucZ/Hydroxyglut_hydro"/>
</dbReference>
<protein>
    <submittedName>
        <fullName evidence="2">MBL fold metallo-hydrolase</fullName>
    </submittedName>
</protein>
<dbReference type="SUPFAM" id="SSF56281">
    <property type="entry name" value="Metallo-hydrolase/oxidoreductase"/>
    <property type="match status" value="1"/>
</dbReference>
<dbReference type="InterPro" id="IPR001279">
    <property type="entry name" value="Metallo-B-lactamas"/>
</dbReference>
<evidence type="ECO:0000259" key="1">
    <source>
        <dbReference type="SMART" id="SM00849"/>
    </source>
</evidence>
<comment type="caution">
    <text evidence="2">The sequence shown here is derived from an EMBL/GenBank/DDBJ whole genome shotgun (WGS) entry which is preliminary data.</text>
</comment>
<reference evidence="2" key="1">
    <citation type="submission" date="2020-10" db="EMBL/GenBank/DDBJ databases">
        <authorList>
            <person name="Gilroy R."/>
        </authorList>
    </citation>
    <scope>NUCLEOTIDE SEQUENCE</scope>
    <source>
        <strain evidence="2">ChiGjej2B2-16831</strain>
    </source>
</reference>
<dbReference type="AlphaFoldDB" id="A0A9D1N363"/>
<dbReference type="SMART" id="SM00849">
    <property type="entry name" value="Lactamase_B"/>
    <property type="match status" value="1"/>
</dbReference>
<dbReference type="Pfam" id="PF12706">
    <property type="entry name" value="Lactamase_B_2"/>
    <property type="match status" value="1"/>
</dbReference>
<dbReference type="Gene3D" id="3.60.15.10">
    <property type="entry name" value="Ribonuclease Z/Hydroxyacylglutathione hydrolase-like"/>
    <property type="match status" value="1"/>
</dbReference>
<gene>
    <name evidence="2" type="ORF">IAD24_01210</name>
</gene>
<evidence type="ECO:0000313" key="2">
    <source>
        <dbReference type="EMBL" id="HIU93753.1"/>
    </source>
</evidence>
<organism evidence="2 3">
    <name type="scientific">Candidatus Aphodomorpha intestinavium</name>
    <dbReference type="NCBI Taxonomy" id="2840672"/>
    <lineage>
        <taxon>Bacteria</taxon>
        <taxon>Bacillati</taxon>
        <taxon>Bacillota</taxon>
        <taxon>Clostridia</taxon>
        <taxon>Eubacteriales</taxon>
        <taxon>Candidatus Aphodomorpha</taxon>
    </lineage>
</organism>
<dbReference type="PANTHER" id="PTHR47619">
    <property type="entry name" value="METALLO-HYDROLASE YYCJ-RELATED"/>
    <property type="match status" value="1"/>
</dbReference>
<name>A0A9D1N363_9FIRM</name>
<reference evidence="2" key="2">
    <citation type="journal article" date="2021" name="PeerJ">
        <title>Extensive microbial diversity within the chicken gut microbiome revealed by metagenomics and culture.</title>
        <authorList>
            <person name="Gilroy R."/>
            <person name="Ravi A."/>
            <person name="Getino M."/>
            <person name="Pursley I."/>
            <person name="Horton D.L."/>
            <person name="Alikhan N.F."/>
            <person name="Baker D."/>
            <person name="Gharbi K."/>
            <person name="Hall N."/>
            <person name="Watson M."/>
            <person name="Adriaenssens E.M."/>
            <person name="Foster-Nyarko E."/>
            <person name="Jarju S."/>
            <person name="Secka A."/>
            <person name="Antonio M."/>
            <person name="Oren A."/>
            <person name="Chaudhuri R.R."/>
            <person name="La Ragione R."/>
            <person name="Hildebrand F."/>
            <person name="Pallen M.J."/>
        </authorList>
    </citation>
    <scope>NUCLEOTIDE SEQUENCE</scope>
    <source>
        <strain evidence="2">ChiGjej2B2-16831</strain>
    </source>
</reference>
<dbReference type="PANTHER" id="PTHR47619:SF1">
    <property type="entry name" value="EXODEOXYRIBONUCLEASE WALJ"/>
    <property type="match status" value="1"/>
</dbReference>
<evidence type="ECO:0000313" key="3">
    <source>
        <dbReference type="Proteomes" id="UP000824128"/>
    </source>
</evidence>
<feature type="domain" description="Metallo-beta-lactamase" evidence="1">
    <location>
        <begin position="20"/>
        <end position="200"/>
    </location>
</feature>
<sequence>MKRRKVPVAMQLSPLCSGSSGNATYVEMGGLRLLVDAGATGRRIEALLGEAGASAGALDAILLTHEHIDHVQGAGVLARRYGLPVYAAAECFAALPAAVGAIPPGQVRVFEPDRPFRLGGGEILPFSTPHDSAHAVGFLFEDADGRCAVMTDVGHVSERMLDLVTGCGVLLIEANHDVDMLLCGAYPYPLKRRILSGTGHLCNEDAAAAIVRLAKRGMREFLLGHLSRENNTPELAAVTVRAALEEAGFGSEVRVTVAARDHATGAFPCIPAAAAR</sequence>
<accession>A0A9D1N363</accession>
<proteinExistence type="predicted"/>
<dbReference type="Proteomes" id="UP000824128">
    <property type="component" value="Unassembled WGS sequence"/>
</dbReference>
<dbReference type="EMBL" id="DVNZ01000040">
    <property type="protein sequence ID" value="HIU93753.1"/>
    <property type="molecule type" value="Genomic_DNA"/>
</dbReference>
<dbReference type="InterPro" id="IPR052533">
    <property type="entry name" value="WalJ/YycJ-like"/>
</dbReference>